<proteinExistence type="predicted"/>
<dbReference type="InterPro" id="IPR000084">
    <property type="entry name" value="PE-PGRS_N"/>
</dbReference>
<dbReference type="KEGG" id="mshj:MSHI_13880"/>
<protein>
    <recommendedName>
        <fullName evidence="2">PE domain-containing protein</fullName>
    </recommendedName>
</protein>
<dbReference type="AlphaFoldDB" id="A0A7I7MNR9"/>
<dbReference type="SUPFAM" id="SSF140459">
    <property type="entry name" value="PE/PPE dimer-like"/>
    <property type="match status" value="1"/>
</dbReference>
<dbReference type="InterPro" id="IPR038332">
    <property type="entry name" value="PPE_sf"/>
</dbReference>
<feature type="region of interest" description="Disordered" evidence="1">
    <location>
        <begin position="1"/>
        <end position="23"/>
    </location>
</feature>
<evidence type="ECO:0000256" key="1">
    <source>
        <dbReference type="SAM" id="MobiDB-lite"/>
    </source>
</evidence>
<sequence>MPLLTTHQQTAASAPGAANGAAPTTRVVPVAADKVSALPAAQCAGTARIHPTPGPRAAATREWFGSALAMADVTAAS</sequence>
<dbReference type="EMBL" id="AP022575">
    <property type="protein sequence ID" value="BBX73482.1"/>
    <property type="molecule type" value="Genomic_DNA"/>
</dbReference>
<feature type="compositionally biased region" description="Polar residues" evidence="1">
    <location>
        <begin position="1"/>
        <end position="10"/>
    </location>
</feature>
<evidence type="ECO:0000313" key="3">
    <source>
        <dbReference type="EMBL" id="BBX73482.1"/>
    </source>
</evidence>
<dbReference type="Gene3D" id="1.10.287.850">
    <property type="entry name" value="HP0062-like domain"/>
    <property type="match status" value="1"/>
</dbReference>
<gene>
    <name evidence="3" type="ORF">MSHI_13880</name>
</gene>
<accession>A0A7I7MNR9</accession>
<feature type="compositionally biased region" description="Low complexity" evidence="1">
    <location>
        <begin position="11"/>
        <end position="23"/>
    </location>
</feature>
<organism evidence="3 4">
    <name type="scientific">Mycobacterium shinjukuense</name>
    <dbReference type="NCBI Taxonomy" id="398694"/>
    <lineage>
        <taxon>Bacteria</taxon>
        <taxon>Bacillati</taxon>
        <taxon>Actinomycetota</taxon>
        <taxon>Actinomycetes</taxon>
        <taxon>Mycobacteriales</taxon>
        <taxon>Mycobacteriaceae</taxon>
        <taxon>Mycobacterium</taxon>
    </lineage>
</organism>
<dbReference type="Pfam" id="PF00934">
    <property type="entry name" value="PE"/>
    <property type="match status" value="1"/>
</dbReference>
<evidence type="ECO:0000313" key="4">
    <source>
        <dbReference type="Proteomes" id="UP000467236"/>
    </source>
</evidence>
<keyword evidence="4" id="KW-1185">Reference proteome</keyword>
<reference evidence="3 4" key="1">
    <citation type="journal article" date="2019" name="Emerg. Microbes Infect.">
        <title>Comprehensive subspecies identification of 175 nontuberculous mycobacteria species based on 7547 genomic profiles.</title>
        <authorList>
            <person name="Matsumoto Y."/>
            <person name="Kinjo T."/>
            <person name="Motooka D."/>
            <person name="Nabeya D."/>
            <person name="Jung N."/>
            <person name="Uechi K."/>
            <person name="Horii T."/>
            <person name="Iida T."/>
            <person name="Fujita J."/>
            <person name="Nakamura S."/>
        </authorList>
    </citation>
    <scope>NUCLEOTIDE SEQUENCE [LARGE SCALE GENOMIC DNA]</scope>
    <source>
        <strain evidence="3 4">JCM 14233</strain>
    </source>
</reference>
<name>A0A7I7MNR9_9MYCO</name>
<evidence type="ECO:0000259" key="2">
    <source>
        <dbReference type="Pfam" id="PF00934"/>
    </source>
</evidence>
<dbReference type="Proteomes" id="UP000467236">
    <property type="component" value="Chromosome"/>
</dbReference>
<feature type="domain" description="PE" evidence="2">
    <location>
        <begin position="17"/>
        <end position="71"/>
    </location>
</feature>